<accession>A0A1Y1YV18</accession>
<dbReference type="Proteomes" id="UP000193920">
    <property type="component" value="Unassembled WGS sequence"/>
</dbReference>
<evidence type="ECO:0000313" key="1">
    <source>
        <dbReference type="EMBL" id="ORY01883.1"/>
    </source>
</evidence>
<proteinExistence type="predicted"/>
<dbReference type="AlphaFoldDB" id="A0A1Y1YV18"/>
<name>A0A1Y1YV18_9FUNG</name>
<dbReference type="EMBL" id="MCOG01000498">
    <property type="protein sequence ID" value="ORY01883.1"/>
    <property type="molecule type" value="Genomic_DNA"/>
</dbReference>
<dbReference type="OrthoDB" id="2538135at2759"/>
<keyword evidence="2" id="KW-1185">Reference proteome</keyword>
<dbReference type="STRING" id="1754190.A0A1Y1YV18"/>
<comment type="caution">
    <text evidence="1">The sequence shown here is derived from an EMBL/GenBank/DDBJ whole genome shotgun (WGS) entry which is preliminary data.</text>
</comment>
<organism evidence="1 2">
    <name type="scientific">Neocallimastix californiae</name>
    <dbReference type="NCBI Taxonomy" id="1754190"/>
    <lineage>
        <taxon>Eukaryota</taxon>
        <taxon>Fungi</taxon>
        <taxon>Fungi incertae sedis</taxon>
        <taxon>Chytridiomycota</taxon>
        <taxon>Chytridiomycota incertae sedis</taxon>
        <taxon>Neocallimastigomycetes</taxon>
        <taxon>Neocallimastigales</taxon>
        <taxon>Neocallimastigaceae</taxon>
        <taxon>Neocallimastix</taxon>
    </lineage>
</organism>
<evidence type="ECO:0000313" key="2">
    <source>
        <dbReference type="Proteomes" id="UP000193920"/>
    </source>
</evidence>
<reference evidence="1 2" key="1">
    <citation type="submission" date="2016-08" db="EMBL/GenBank/DDBJ databases">
        <title>A Parts List for Fungal Cellulosomes Revealed by Comparative Genomics.</title>
        <authorList>
            <consortium name="DOE Joint Genome Institute"/>
            <person name="Haitjema C.H."/>
            <person name="Gilmore S.P."/>
            <person name="Henske J.K."/>
            <person name="Solomon K.V."/>
            <person name="De Groot R."/>
            <person name="Kuo A."/>
            <person name="Mondo S.J."/>
            <person name="Salamov A.A."/>
            <person name="Labutti K."/>
            <person name="Zhao Z."/>
            <person name="Chiniquy J."/>
            <person name="Barry K."/>
            <person name="Brewer H.M."/>
            <person name="Purvine S.O."/>
            <person name="Wright A.T."/>
            <person name="Boxma B."/>
            <person name="Van Alen T."/>
            <person name="Hackstein J.H."/>
            <person name="Baker S.E."/>
            <person name="Grigoriev I.V."/>
            <person name="O'Malley M.A."/>
        </authorList>
    </citation>
    <scope>NUCLEOTIDE SEQUENCE [LARGE SCALE GENOMIC DNA]</scope>
    <source>
        <strain evidence="1 2">G1</strain>
    </source>
</reference>
<protein>
    <submittedName>
        <fullName evidence="1">Uncharacterized protein</fullName>
    </submittedName>
</protein>
<gene>
    <name evidence="1" type="ORF">LY90DRAFT_519692</name>
</gene>
<sequence length="319" mass="36270">MLSRSDDEFRSFQNYTRFFDYDRNNFIKANGIDHYNSEPLNPYMIQDPYVMNLEGTPEEYTALNINNSAEFTYDCKFAEGYNPVGVENLNENFPNKINWAQGPNPFLIQEDINHFDYPYNSYLNNLYEPQIFERNMEEIPPQSLFENSLTFEPQLNYNNFYANESGYYCPNPINYPQGSLPSNALLNPRSLALATQNPQIPPGVDPIPTSNFNQTIDNIPSSAPNPFSKYPKLSKNSSLNSSFVMPPLHGSGMNQHYTLASHHTQKYFHYANGNRIPSNSNEIYRKAGTSALVNDTATTNPLTISEALTTDNAINNALN</sequence>